<proteinExistence type="predicted"/>
<dbReference type="RefSeq" id="WP_068527956.1">
    <property type="nucleotide sequence ID" value="NZ_AP025457.1"/>
</dbReference>
<dbReference type="InterPro" id="IPR029033">
    <property type="entry name" value="His_PPase_superfam"/>
</dbReference>
<protein>
    <submittedName>
        <fullName evidence="1">Phosphohistidine phosphatase</fullName>
    </submittedName>
</protein>
<keyword evidence="2" id="KW-1185">Reference proteome</keyword>
<dbReference type="CDD" id="cd07067">
    <property type="entry name" value="HP_PGM_like"/>
    <property type="match status" value="1"/>
</dbReference>
<evidence type="ECO:0000313" key="1">
    <source>
        <dbReference type="EMBL" id="SDR23274.1"/>
    </source>
</evidence>
<evidence type="ECO:0000313" key="2">
    <source>
        <dbReference type="Proteomes" id="UP000183053"/>
    </source>
</evidence>
<organism evidence="1 2">
    <name type="scientific">Tsukamurella pulmonis</name>
    <dbReference type="NCBI Taxonomy" id="47312"/>
    <lineage>
        <taxon>Bacteria</taxon>
        <taxon>Bacillati</taxon>
        <taxon>Actinomycetota</taxon>
        <taxon>Actinomycetes</taxon>
        <taxon>Mycobacteriales</taxon>
        <taxon>Tsukamurellaceae</taxon>
        <taxon>Tsukamurella</taxon>
    </lineage>
</organism>
<reference evidence="2" key="1">
    <citation type="submission" date="2016-10" db="EMBL/GenBank/DDBJ databases">
        <authorList>
            <person name="Varghese N."/>
            <person name="Submissions S."/>
        </authorList>
    </citation>
    <scope>NUCLEOTIDE SEQUENCE [LARGE SCALE GENOMIC DNA]</scope>
    <source>
        <strain evidence="2">DSM 44142</strain>
    </source>
</reference>
<sequence length="150" mass="15745">MTVLALLRHGEAPLSVPDEARPISAHGREQAARSAAWLAEQGLEPGHALVSSARRTVETFHATGLRCPMTATDALYECPGRRILDEINGVPGDVAVLLVVAHFPGLPEAAAQLDPAAEPPSFTPGTVVLLDLDDGPAAPGSGRLRSWYTP</sequence>
<gene>
    <name evidence="1" type="ORF">SAMN04489765_4048</name>
</gene>
<dbReference type="InterPro" id="IPR013078">
    <property type="entry name" value="His_Pase_superF_clade-1"/>
</dbReference>
<dbReference type="Gene3D" id="3.40.50.1240">
    <property type="entry name" value="Phosphoglycerate mutase-like"/>
    <property type="match status" value="1"/>
</dbReference>
<dbReference type="Pfam" id="PF00300">
    <property type="entry name" value="His_Phos_1"/>
    <property type="match status" value="1"/>
</dbReference>
<dbReference type="EMBL" id="FNLF01000002">
    <property type="protein sequence ID" value="SDR23274.1"/>
    <property type="molecule type" value="Genomic_DNA"/>
</dbReference>
<accession>A0A1H1HCT5</accession>
<name>A0A1H1HCT5_9ACTN</name>
<dbReference type="STRING" id="47312.SAMN04489765_4048"/>
<dbReference type="SUPFAM" id="SSF53254">
    <property type="entry name" value="Phosphoglycerate mutase-like"/>
    <property type="match status" value="1"/>
</dbReference>
<dbReference type="AlphaFoldDB" id="A0A1H1HCT5"/>
<dbReference type="Proteomes" id="UP000183053">
    <property type="component" value="Unassembled WGS sequence"/>
</dbReference>